<organism evidence="1 2">
    <name type="scientific">Populus trichocarpa</name>
    <name type="common">Western balsam poplar</name>
    <name type="synonym">Populus balsamifera subsp. trichocarpa</name>
    <dbReference type="NCBI Taxonomy" id="3694"/>
    <lineage>
        <taxon>Eukaryota</taxon>
        <taxon>Viridiplantae</taxon>
        <taxon>Streptophyta</taxon>
        <taxon>Embryophyta</taxon>
        <taxon>Tracheophyta</taxon>
        <taxon>Spermatophyta</taxon>
        <taxon>Magnoliopsida</taxon>
        <taxon>eudicotyledons</taxon>
        <taxon>Gunneridae</taxon>
        <taxon>Pentapetalae</taxon>
        <taxon>rosids</taxon>
        <taxon>fabids</taxon>
        <taxon>Malpighiales</taxon>
        <taxon>Salicaceae</taxon>
        <taxon>Saliceae</taxon>
        <taxon>Populus</taxon>
    </lineage>
</organism>
<keyword evidence="2" id="KW-1185">Reference proteome</keyword>
<reference evidence="1 2" key="1">
    <citation type="journal article" date="2006" name="Science">
        <title>The genome of black cottonwood, Populus trichocarpa (Torr. &amp; Gray).</title>
        <authorList>
            <person name="Tuskan G.A."/>
            <person name="Difazio S."/>
            <person name="Jansson S."/>
            <person name="Bohlmann J."/>
            <person name="Grigoriev I."/>
            <person name="Hellsten U."/>
            <person name="Putnam N."/>
            <person name="Ralph S."/>
            <person name="Rombauts S."/>
            <person name="Salamov A."/>
            <person name="Schein J."/>
            <person name="Sterck L."/>
            <person name="Aerts A."/>
            <person name="Bhalerao R.R."/>
            <person name="Bhalerao R.P."/>
            <person name="Blaudez D."/>
            <person name="Boerjan W."/>
            <person name="Brun A."/>
            <person name="Brunner A."/>
            <person name="Busov V."/>
            <person name="Campbell M."/>
            <person name="Carlson J."/>
            <person name="Chalot M."/>
            <person name="Chapman J."/>
            <person name="Chen G.L."/>
            <person name="Cooper D."/>
            <person name="Coutinho P.M."/>
            <person name="Couturier J."/>
            <person name="Covert S."/>
            <person name="Cronk Q."/>
            <person name="Cunningham R."/>
            <person name="Davis J."/>
            <person name="Degroeve S."/>
            <person name="Dejardin A."/>
            <person name="Depamphilis C."/>
            <person name="Detter J."/>
            <person name="Dirks B."/>
            <person name="Dubchak I."/>
            <person name="Duplessis S."/>
            <person name="Ehlting J."/>
            <person name="Ellis B."/>
            <person name="Gendler K."/>
            <person name="Goodstein D."/>
            <person name="Gribskov M."/>
            <person name="Grimwood J."/>
            <person name="Groover A."/>
            <person name="Gunter L."/>
            <person name="Hamberger B."/>
            <person name="Heinze B."/>
            <person name="Helariutta Y."/>
            <person name="Henrissat B."/>
            <person name="Holligan D."/>
            <person name="Holt R."/>
            <person name="Huang W."/>
            <person name="Islam-Faridi N."/>
            <person name="Jones S."/>
            <person name="Jones-Rhoades M."/>
            <person name="Jorgensen R."/>
            <person name="Joshi C."/>
            <person name="Kangasjarvi J."/>
            <person name="Karlsson J."/>
            <person name="Kelleher C."/>
            <person name="Kirkpatrick R."/>
            <person name="Kirst M."/>
            <person name="Kohler A."/>
            <person name="Kalluri U."/>
            <person name="Larimer F."/>
            <person name="Leebens-Mack J."/>
            <person name="Leple J.C."/>
            <person name="Locascio P."/>
            <person name="Lou Y."/>
            <person name="Lucas S."/>
            <person name="Martin F."/>
            <person name="Montanini B."/>
            <person name="Napoli C."/>
            <person name="Nelson D.R."/>
            <person name="Nelson C."/>
            <person name="Nieminen K."/>
            <person name="Nilsson O."/>
            <person name="Pereda V."/>
            <person name="Peter G."/>
            <person name="Philippe R."/>
            <person name="Pilate G."/>
            <person name="Poliakov A."/>
            <person name="Razumovskaya J."/>
            <person name="Richardson P."/>
            <person name="Rinaldi C."/>
            <person name="Ritland K."/>
            <person name="Rouze P."/>
            <person name="Ryaboy D."/>
            <person name="Schmutz J."/>
            <person name="Schrader J."/>
            <person name="Segerman B."/>
            <person name="Shin H."/>
            <person name="Siddiqui A."/>
            <person name="Sterky F."/>
            <person name="Terry A."/>
            <person name="Tsai C.J."/>
            <person name="Uberbacher E."/>
            <person name="Unneberg P."/>
            <person name="Vahala J."/>
            <person name="Wall K."/>
            <person name="Wessler S."/>
            <person name="Yang G."/>
            <person name="Yin T."/>
            <person name="Douglas C."/>
            <person name="Marra M."/>
            <person name="Sandberg G."/>
            <person name="Van de Peer Y."/>
            <person name="Rokhsar D."/>
        </authorList>
    </citation>
    <scope>NUCLEOTIDE SEQUENCE [LARGE SCALE GENOMIC DNA]</scope>
    <source>
        <strain evidence="2">cv. Nisqually</strain>
    </source>
</reference>
<dbReference type="Proteomes" id="UP000006729">
    <property type="component" value="Chromosome 9"/>
</dbReference>
<comment type="caution">
    <text evidence="1">The sequence shown here is derived from an EMBL/GenBank/DDBJ whole genome shotgun (WGS) entry which is preliminary data.</text>
</comment>
<name>A0ACC0SH25_POPTR</name>
<proteinExistence type="predicted"/>
<evidence type="ECO:0000313" key="1">
    <source>
        <dbReference type="EMBL" id="KAI9388512.1"/>
    </source>
</evidence>
<evidence type="ECO:0000313" key="2">
    <source>
        <dbReference type="Proteomes" id="UP000006729"/>
    </source>
</evidence>
<gene>
    <name evidence="1" type="ORF">POPTR_009G073800v4</name>
</gene>
<accession>A0ACC0SH25</accession>
<dbReference type="EMBL" id="CM009298">
    <property type="protein sequence ID" value="KAI9388512.1"/>
    <property type="molecule type" value="Genomic_DNA"/>
</dbReference>
<protein>
    <submittedName>
        <fullName evidence="1">Uncharacterized protein</fullName>
    </submittedName>
</protein>
<sequence>MGTGLSKDADGSSHGNEGEENPDHAGGQLYVSLKMENYRLKAELIPHVYGSVPLVGSWDSSKALSMEPESASMWELSFVVPSNHETLDFKFLLKPKYSNSPCVVEEGPNRLLTRGTLQGESRLAVFKNGDVTVEFRVFIKADRVSPFDLAASWRVYQENLQPSTVRGIPDVSINSVPMAGIENGSPASLELDLEHYVVPAPSTSANSAFVYAANNTENPRFSNVDCPGNASYSFKDSGVSADQPTTIKEMEVVIPDPSKVYSGSGMVESKSVGTFSSLQKQDGHRGLFVDRGVGSPRLVKSSSSSAFSCDLKLDTETKNSMPAAAGAVAAGAVADQMLGPKEDRHLAIVLVGLPARGKTFTAAKLTRYLRWLGHDTKHFNVGKYRRLKHGANQSADFFRADNPEGMEARNEVAALAMDDMIAWMQEGGQVGIFDATNSTRKRRNMLMKMAEGKCKIIFLETLCNDEHIIERNIRLKIQQSPDYAEQPDFEAGLQDFKSRLSNYEKVYEPVEEGSYIKMIDMVSGHGGQIQVNNISGYLPGRIVFFLVNTHLTPRPILLTRHGESRDNVRGRIGGDTVLSDAGEIYAKKLANFVEKRLKSEKAASIWTSTLQRTIITASPIIGFPKIQWRALDEINAGVCDGMTYEEIKKNMPEEYEARRKDKLRYRYPRGESYLDVIQRLEPVIIELERQRAPVVVISHQAVLRALYAYFADRPLKEIPHIEVPLHTIIEIQMGVTGVQEKRYKLMD</sequence>